<dbReference type="PANTHER" id="PTHR43575">
    <property type="entry name" value="PROTEIN ABCI7, CHLOROPLASTIC"/>
    <property type="match status" value="1"/>
</dbReference>
<dbReference type="PANTHER" id="PTHR43575:SF1">
    <property type="entry name" value="PROTEIN ABCI7, CHLOROPLASTIC"/>
    <property type="match status" value="1"/>
</dbReference>
<dbReference type="NCBIfam" id="TIGR01981">
    <property type="entry name" value="sufD"/>
    <property type="match status" value="1"/>
</dbReference>
<dbReference type="InterPro" id="IPR055346">
    <property type="entry name" value="Fe-S_cluster_assembly_SufBD"/>
</dbReference>
<dbReference type="Proteomes" id="UP000641954">
    <property type="component" value="Unassembled WGS sequence"/>
</dbReference>
<organism evidence="4 5">
    <name type="scientific">Planktothricoides raciborskii FACHB-1370</name>
    <dbReference type="NCBI Taxonomy" id="2949576"/>
    <lineage>
        <taxon>Bacteria</taxon>
        <taxon>Bacillati</taxon>
        <taxon>Cyanobacteriota</taxon>
        <taxon>Cyanophyceae</taxon>
        <taxon>Oscillatoriophycideae</taxon>
        <taxon>Oscillatoriales</taxon>
        <taxon>Oscillatoriaceae</taxon>
        <taxon>Planktothricoides</taxon>
    </lineage>
</organism>
<dbReference type="Pfam" id="PF01458">
    <property type="entry name" value="SUFBD_core"/>
    <property type="match status" value="1"/>
</dbReference>
<dbReference type="Pfam" id="PF19295">
    <property type="entry name" value="SufBD_N"/>
    <property type="match status" value="1"/>
</dbReference>
<dbReference type="InterPro" id="IPR045595">
    <property type="entry name" value="SufBD_N"/>
</dbReference>
<dbReference type="SUPFAM" id="SSF101960">
    <property type="entry name" value="Stabilizer of iron transporter SufD"/>
    <property type="match status" value="1"/>
</dbReference>
<dbReference type="InterPro" id="IPR037284">
    <property type="entry name" value="SUF_FeS_clus_asmbl_SufBD_sf"/>
</dbReference>
<dbReference type="InterPro" id="IPR011542">
    <property type="entry name" value="SUF_FeS_clus_asmbl_SufD"/>
</dbReference>
<dbReference type="EMBL" id="JACJSK010000003">
    <property type="protein sequence ID" value="MBD2542886.1"/>
    <property type="molecule type" value="Genomic_DNA"/>
</dbReference>
<evidence type="ECO:0000313" key="5">
    <source>
        <dbReference type="Proteomes" id="UP000641954"/>
    </source>
</evidence>
<evidence type="ECO:0000259" key="2">
    <source>
        <dbReference type="Pfam" id="PF01458"/>
    </source>
</evidence>
<sequence>MTMQIATKSEISAIDRLLSEAINGATPTDAWLQQLRDNAAAVVRELGMPTTRDENWRFTNLAPLAAVPFQRAAAFELPLGTLGNLIDNIKILSKVDRRLVFVNGRYSQELSAVAGLPQGLFIGNLAQLPAELRDRLPEYLANQEGTQEVFTALNTAGLNDAAVIWLGKNVAVETPIHLLFISVTRETPALIQPRTLVVAEPGSAATVIEEYIVADREWCATAETQPYFTNTVTEIYLGQNAEVNHTRIQREAANSFHIGKSAIAQAKDSRYSCIEVNTGSKISRHNLEIYQKGEGTQTTLNGLTVIGGEQLADTHSNVVLNHPHGMVAQLQKCIVEDRAHSVFNGRVFVAKAAQLTDASQLNRNLILSRKGRVDTKPQLEIIADDVKCTHGATVSQLEAEELFYLQSRGLDPVTSRNLLIDGFAGEILEKLPVPSLANRLSRCLACLTSH</sequence>
<accession>A0ABR8E8C4</accession>
<evidence type="ECO:0000256" key="1">
    <source>
        <dbReference type="ARBA" id="ARBA00043967"/>
    </source>
</evidence>
<proteinExistence type="inferred from homology"/>
<gene>
    <name evidence="4" type="primary">sufD</name>
    <name evidence="4" type="ORF">H6G72_03245</name>
</gene>
<feature type="domain" description="SUF system FeS cluster assembly SufBD N-terminal" evidence="3">
    <location>
        <begin position="30"/>
        <end position="177"/>
    </location>
</feature>
<dbReference type="RefSeq" id="WP_054464883.1">
    <property type="nucleotide sequence ID" value="NZ_JACJSK010000003.1"/>
</dbReference>
<protein>
    <submittedName>
        <fullName evidence="4">Fe-S cluster assembly protein SufD</fullName>
    </submittedName>
</protein>
<reference evidence="4 5" key="1">
    <citation type="journal article" date="2020" name="ISME J.">
        <title>Comparative genomics reveals insights into cyanobacterial evolution and habitat adaptation.</title>
        <authorList>
            <person name="Chen M.Y."/>
            <person name="Teng W.K."/>
            <person name="Zhao L."/>
            <person name="Hu C.X."/>
            <person name="Zhou Y.K."/>
            <person name="Han B.P."/>
            <person name="Song L.R."/>
            <person name="Shu W.S."/>
        </authorList>
    </citation>
    <scope>NUCLEOTIDE SEQUENCE [LARGE SCALE GENOMIC DNA]</scope>
    <source>
        <strain evidence="4 5">FACHB-1370</strain>
    </source>
</reference>
<dbReference type="InterPro" id="IPR000825">
    <property type="entry name" value="SUF_FeS_clus_asmbl_SufBD_core"/>
</dbReference>
<comment type="caution">
    <text evidence="4">The sequence shown here is derived from an EMBL/GenBank/DDBJ whole genome shotgun (WGS) entry which is preliminary data.</text>
</comment>
<evidence type="ECO:0000259" key="3">
    <source>
        <dbReference type="Pfam" id="PF19295"/>
    </source>
</evidence>
<comment type="similarity">
    <text evidence="1">Belongs to the iron-sulfur cluster assembly SufBD family.</text>
</comment>
<keyword evidence="5" id="KW-1185">Reference proteome</keyword>
<feature type="domain" description="SUF system FeS cluster assembly SufBD core" evidence="2">
    <location>
        <begin position="189"/>
        <end position="423"/>
    </location>
</feature>
<name>A0ABR8E8C4_9CYAN</name>
<evidence type="ECO:0000313" key="4">
    <source>
        <dbReference type="EMBL" id="MBD2542886.1"/>
    </source>
</evidence>